<dbReference type="KEGG" id="bacg:D2962_06465"/>
<keyword evidence="1" id="KW-0812">Transmembrane</keyword>
<accession>A0A3G2R4K5</accession>
<name>A0A3G2R4K5_9FIRM</name>
<keyword evidence="3" id="KW-1185">Reference proteome</keyword>
<feature type="transmembrane region" description="Helical" evidence="1">
    <location>
        <begin position="32"/>
        <end position="52"/>
    </location>
</feature>
<sequence length="113" mass="13113">MESTVKESIKLLLISFIISLLVSMFSDFDLRIGFFVYVFVYFLSFLLVPYWLRNNNINWGIKLFLTIFVGIISITAIAYIYGIGRTLHTYTVAFCVLIISLIVINCIKKKIKR</sequence>
<proteinExistence type="predicted"/>
<evidence type="ECO:0000313" key="3">
    <source>
        <dbReference type="Proteomes" id="UP000280960"/>
    </source>
</evidence>
<feature type="transmembrane region" description="Helical" evidence="1">
    <location>
        <begin position="59"/>
        <end position="81"/>
    </location>
</feature>
<reference evidence="2 3" key="1">
    <citation type="submission" date="2018-10" db="EMBL/GenBank/DDBJ databases">
        <authorList>
            <person name="Zhang X."/>
        </authorList>
    </citation>
    <scope>NUCLEOTIDE SEQUENCE [LARGE SCALE GENOMIC DNA]</scope>
    <source>
        <strain evidence="2 3">SK-G1</strain>
    </source>
</reference>
<protein>
    <submittedName>
        <fullName evidence="2">Uncharacterized protein</fullName>
    </submittedName>
</protein>
<gene>
    <name evidence="2" type="ORF">D2962_06465</name>
</gene>
<feature type="transmembrane region" description="Helical" evidence="1">
    <location>
        <begin position="9"/>
        <end position="26"/>
    </location>
</feature>
<keyword evidence="1" id="KW-0472">Membrane</keyword>
<feature type="transmembrane region" description="Helical" evidence="1">
    <location>
        <begin position="87"/>
        <end position="107"/>
    </location>
</feature>
<organism evidence="2 3">
    <name type="scientific">Biomaibacter acetigenes</name>
    <dbReference type="NCBI Taxonomy" id="2316383"/>
    <lineage>
        <taxon>Bacteria</taxon>
        <taxon>Bacillati</taxon>
        <taxon>Bacillota</taxon>
        <taxon>Clostridia</taxon>
        <taxon>Thermosediminibacterales</taxon>
        <taxon>Tepidanaerobacteraceae</taxon>
        <taxon>Biomaibacter</taxon>
    </lineage>
</organism>
<evidence type="ECO:0000313" key="2">
    <source>
        <dbReference type="EMBL" id="AYO30309.1"/>
    </source>
</evidence>
<dbReference type="EMBL" id="CP033169">
    <property type="protein sequence ID" value="AYO30309.1"/>
    <property type="molecule type" value="Genomic_DNA"/>
</dbReference>
<keyword evidence="1" id="KW-1133">Transmembrane helix</keyword>
<dbReference type="AlphaFoldDB" id="A0A3G2R4K5"/>
<dbReference type="Proteomes" id="UP000280960">
    <property type="component" value="Chromosome"/>
</dbReference>
<evidence type="ECO:0000256" key="1">
    <source>
        <dbReference type="SAM" id="Phobius"/>
    </source>
</evidence>